<name>A0A2P4S582_BAMTH</name>
<organism evidence="2 3">
    <name type="scientific">Bambusicola thoracicus</name>
    <name type="common">Chinese bamboo-partridge</name>
    <name type="synonym">Perdix thoracica</name>
    <dbReference type="NCBI Taxonomy" id="9083"/>
    <lineage>
        <taxon>Eukaryota</taxon>
        <taxon>Metazoa</taxon>
        <taxon>Chordata</taxon>
        <taxon>Craniata</taxon>
        <taxon>Vertebrata</taxon>
        <taxon>Euteleostomi</taxon>
        <taxon>Archelosauria</taxon>
        <taxon>Archosauria</taxon>
        <taxon>Dinosauria</taxon>
        <taxon>Saurischia</taxon>
        <taxon>Theropoda</taxon>
        <taxon>Coelurosauria</taxon>
        <taxon>Aves</taxon>
        <taxon>Neognathae</taxon>
        <taxon>Galloanserae</taxon>
        <taxon>Galliformes</taxon>
        <taxon>Phasianidae</taxon>
        <taxon>Perdicinae</taxon>
        <taxon>Bambusicola</taxon>
    </lineage>
</organism>
<sequence length="170" mass="18962">LQRGDACRHFGSLVGLLAPLMCDPMPTSHQLAVTCLSSLLRIQAEATNGVIKMGDIRSLGEGLNDRSIICQLQTSSKIAQVSGPKKDCWDLNFMMAIKDTFRKAKGTRVRAAGRWMITFLQMFGKDICRHVPLTTYILHGCRSSPQQSTFMPFLTQVVVNPHSLSHRHHE</sequence>
<dbReference type="InterPro" id="IPR048465">
    <property type="entry name" value="Maestro-like_HEAT"/>
</dbReference>
<gene>
    <name evidence="2" type="ORF">CIB84_017004</name>
</gene>
<dbReference type="Pfam" id="PF21047">
    <property type="entry name" value="HEAT_Maestro"/>
    <property type="match status" value="1"/>
</dbReference>
<evidence type="ECO:0000313" key="2">
    <source>
        <dbReference type="EMBL" id="POI19253.1"/>
    </source>
</evidence>
<evidence type="ECO:0000313" key="3">
    <source>
        <dbReference type="Proteomes" id="UP000237246"/>
    </source>
</evidence>
<accession>A0A2P4S582</accession>
<dbReference type="AlphaFoldDB" id="A0A2P4S582"/>
<dbReference type="OrthoDB" id="9120731at2759"/>
<comment type="caution">
    <text evidence="2">The sequence shown here is derived from an EMBL/GenBank/DDBJ whole genome shotgun (WGS) entry which is preliminary data.</text>
</comment>
<evidence type="ECO:0000259" key="1">
    <source>
        <dbReference type="Pfam" id="PF21047"/>
    </source>
</evidence>
<protein>
    <recommendedName>
        <fullName evidence="1">Maestro-like HEAT-repeats domain-containing protein</fullName>
    </recommendedName>
</protein>
<keyword evidence="3" id="KW-1185">Reference proteome</keyword>
<dbReference type="EMBL" id="PPHD01105615">
    <property type="protein sequence ID" value="POI19253.1"/>
    <property type="molecule type" value="Genomic_DNA"/>
</dbReference>
<dbReference type="Proteomes" id="UP000237246">
    <property type="component" value="Unassembled WGS sequence"/>
</dbReference>
<reference evidence="2 3" key="1">
    <citation type="submission" date="2018-01" db="EMBL/GenBank/DDBJ databases">
        <title>Comparison of the Chinese Bamboo Partridge and Red Junglefowl genome sequences highlights the importance of demography in genome evolution.</title>
        <authorList>
            <person name="Tiley G.P."/>
            <person name="Kimball R.T."/>
            <person name="Braun E.L."/>
            <person name="Burleigh J.G."/>
        </authorList>
    </citation>
    <scope>NUCLEOTIDE SEQUENCE [LARGE SCALE GENOMIC DNA]</scope>
    <source>
        <strain evidence="2">RTK389</strain>
        <tissue evidence="2">Blood</tissue>
    </source>
</reference>
<feature type="non-terminal residue" evidence="2">
    <location>
        <position position="1"/>
    </location>
</feature>
<feature type="domain" description="Maestro-like HEAT-repeats" evidence="1">
    <location>
        <begin position="9"/>
        <end position="148"/>
    </location>
</feature>
<proteinExistence type="predicted"/>